<accession>A0A0F9EPV6</accession>
<reference evidence="1" key="1">
    <citation type="journal article" date="2015" name="Nature">
        <title>Complex archaea that bridge the gap between prokaryotes and eukaryotes.</title>
        <authorList>
            <person name="Spang A."/>
            <person name="Saw J.H."/>
            <person name="Jorgensen S.L."/>
            <person name="Zaremba-Niedzwiedzka K."/>
            <person name="Martijn J."/>
            <person name="Lind A.E."/>
            <person name="van Eijk R."/>
            <person name="Schleper C."/>
            <person name="Guy L."/>
            <person name="Ettema T.J."/>
        </authorList>
    </citation>
    <scope>NUCLEOTIDE SEQUENCE</scope>
</reference>
<gene>
    <name evidence="1" type="ORF">LCGC14_2340660</name>
</gene>
<sequence length="163" mass="17178">METIDKAGLALGDSIVLRGCLRLALRRAWDGKLIEERFIDNTVVTSGRRWVLEAIQSANAASAQTLQQIAVGTSTTAPATGDTALASENARKAVGTWDSAELTSNPPSWQAQVSFATNEANTTLGEVGLFNSSSGGTMLDRVTFATIDKTTSNTLSISLTISN</sequence>
<dbReference type="EMBL" id="LAZR01033852">
    <property type="protein sequence ID" value="KKL46930.1"/>
    <property type="molecule type" value="Genomic_DNA"/>
</dbReference>
<evidence type="ECO:0000313" key="1">
    <source>
        <dbReference type="EMBL" id="KKL46930.1"/>
    </source>
</evidence>
<dbReference type="AlphaFoldDB" id="A0A0F9EPV6"/>
<name>A0A0F9EPV6_9ZZZZ</name>
<proteinExistence type="predicted"/>
<comment type="caution">
    <text evidence="1">The sequence shown here is derived from an EMBL/GenBank/DDBJ whole genome shotgun (WGS) entry which is preliminary data.</text>
</comment>
<organism evidence="1">
    <name type="scientific">marine sediment metagenome</name>
    <dbReference type="NCBI Taxonomy" id="412755"/>
    <lineage>
        <taxon>unclassified sequences</taxon>
        <taxon>metagenomes</taxon>
        <taxon>ecological metagenomes</taxon>
    </lineage>
</organism>
<protein>
    <submittedName>
        <fullName evidence="1">Uncharacterized protein</fullName>
    </submittedName>
</protein>